<comment type="caution">
    <text evidence="1">The sequence shown here is derived from an EMBL/GenBank/DDBJ whole genome shotgun (WGS) entry which is preliminary data.</text>
</comment>
<accession>A0A0A2KPK7</accession>
<organism evidence="1 2">
    <name type="scientific">Penicillium italicum</name>
    <name type="common">Blue mold</name>
    <dbReference type="NCBI Taxonomy" id="40296"/>
    <lineage>
        <taxon>Eukaryota</taxon>
        <taxon>Fungi</taxon>
        <taxon>Dikarya</taxon>
        <taxon>Ascomycota</taxon>
        <taxon>Pezizomycotina</taxon>
        <taxon>Eurotiomycetes</taxon>
        <taxon>Eurotiomycetidae</taxon>
        <taxon>Eurotiales</taxon>
        <taxon>Aspergillaceae</taxon>
        <taxon>Penicillium</taxon>
    </lineage>
</organism>
<proteinExistence type="predicted"/>
<keyword evidence="2" id="KW-1185">Reference proteome</keyword>
<evidence type="ECO:0000313" key="2">
    <source>
        <dbReference type="Proteomes" id="UP000030104"/>
    </source>
</evidence>
<dbReference type="EMBL" id="JQGA01001175">
    <property type="protein sequence ID" value="KGO68908.1"/>
    <property type="molecule type" value="Genomic_DNA"/>
</dbReference>
<name>A0A0A2KPK7_PENIT</name>
<dbReference type="HOGENOM" id="CLU_078302_3_0_1"/>
<protein>
    <submittedName>
        <fullName evidence="1">Uncharacterized protein</fullName>
    </submittedName>
</protein>
<evidence type="ECO:0000313" key="1">
    <source>
        <dbReference type="EMBL" id="KGO68908.1"/>
    </source>
</evidence>
<dbReference type="AlphaFoldDB" id="A0A0A2KPK7"/>
<sequence length="179" mass="19960">MSRPGDFDYLLGTRVALSHPSAVHPQTFVLDEKLSEDYQTMSQEEYDEGTGHPYAAIKFTCHNVLNSAEQGFMRIYAQIPVNGTLHSAAELRAQQARSHGDHTEVEALVSFDEANCTAVPKLLGVSRIVQGPQDYVPGGYITSVAWARVPGEPVDVYAYWKASYEYRQEVRAAFRATFQ</sequence>
<dbReference type="Proteomes" id="UP000030104">
    <property type="component" value="Unassembled WGS sequence"/>
</dbReference>
<reference evidence="1 2" key="1">
    <citation type="journal article" date="2015" name="Mol. Plant Microbe Interact.">
        <title>Genome, transcriptome, and functional analyses of Penicillium expansum provide new insights into secondary metabolism and pathogenicity.</title>
        <authorList>
            <person name="Ballester A.R."/>
            <person name="Marcet-Houben M."/>
            <person name="Levin E."/>
            <person name="Sela N."/>
            <person name="Selma-Lazaro C."/>
            <person name="Carmona L."/>
            <person name="Wisniewski M."/>
            <person name="Droby S."/>
            <person name="Gonzalez-Candelas L."/>
            <person name="Gabaldon T."/>
        </authorList>
    </citation>
    <scope>NUCLEOTIDE SEQUENCE [LARGE SCALE GENOMIC DNA]</scope>
    <source>
        <strain evidence="1 2">PHI-1</strain>
    </source>
</reference>
<dbReference type="PhylomeDB" id="A0A0A2KPK7"/>
<dbReference type="OrthoDB" id="5401170at2759"/>
<dbReference type="OMA" id="ATKSMHI"/>
<gene>
    <name evidence="1" type="ORF">PITC_077370</name>
</gene>